<feature type="region of interest" description="Disordered" evidence="5">
    <location>
        <begin position="1"/>
        <end position="26"/>
    </location>
</feature>
<dbReference type="InterPro" id="IPR011009">
    <property type="entry name" value="Kinase-like_dom_sf"/>
</dbReference>
<evidence type="ECO:0000313" key="9">
    <source>
        <dbReference type="Proteomes" id="UP000256345"/>
    </source>
</evidence>
<dbReference type="EMBL" id="QUMU01000002">
    <property type="protein sequence ID" value="REG36242.1"/>
    <property type="molecule type" value="Genomic_DNA"/>
</dbReference>
<dbReference type="PANTHER" id="PTHR43289">
    <property type="entry name" value="MITOGEN-ACTIVATED PROTEIN KINASE KINASE KINASE 20-RELATED"/>
    <property type="match status" value="1"/>
</dbReference>
<dbReference type="CDD" id="cd14014">
    <property type="entry name" value="STKc_PknB_like"/>
    <property type="match status" value="1"/>
</dbReference>
<feature type="compositionally biased region" description="Low complexity" evidence="5">
    <location>
        <begin position="437"/>
        <end position="446"/>
    </location>
</feature>
<feature type="compositionally biased region" description="Low complexity" evidence="5">
    <location>
        <begin position="611"/>
        <end position="674"/>
    </location>
</feature>
<dbReference type="Pfam" id="PF00069">
    <property type="entry name" value="Pkinase"/>
    <property type="match status" value="1"/>
</dbReference>
<evidence type="ECO:0000256" key="5">
    <source>
        <dbReference type="SAM" id="MobiDB-lite"/>
    </source>
</evidence>
<dbReference type="Gene3D" id="3.30.200.20">
    <property type="entry name" value="Phosphorylase Kinase, domain 1"/>
    <property type="match status" value="1"/>
</dbReference>
<gene>
    <name evidence="8" type="ORF">ATI61_102619</name>
</gene>
<feature type="transmembrane region" description="Helical" evidence="6">
    <location>
        <begin position="564"/>
        <end position="587"/>
    </location>
</feature>
<accession>A0ABX9KA05</accession>
<organism evidence="8 9">
    <name type="scientific">Archangium gephyra</name>
    <dbReference type="NCBI Taxonomy" id="48"/>
    <lineage>
        <taxon>Bacteria</taxon>
        <taxon>Pseudomonadati</taxon>
        <taxon>Myxococcota</taxon>
        <taxon>Myxococcia</taxon>
        <taxon>Myxococcales</taxon>
        <taxon>Cystobacterineae</taxon>
        <taxon>Archangiaceae</taxon>
        <taxon>Archangium</taxon>
    </lineage>
</organism>
<keyword evidence="6" id="KW-1133">Transmembrane helix</keyword>
<keyword evidence="9" id="KW-1185">Reference proteome</keyword>
<feature type="region of interest" description="Disordered" evidence="5">
    <location>
        <begin position="588"/>
        <end position="706"/>
    </location>
</feature>
<dbReference type="InterPro" id="IPR000719">
    <property type="entry name" value="Prot_kinase_dom"/>
</dbReference>
<evidence type="ECO:0000256" key="2">
    <source>
        <dbReference type="ARBA" id="ARBA00022741"/>
    </source>
</evidence>
<dbReference type="PROSITE" id="PS50011">
    <property type="entry name" value="PROTEIN_KINASE_DOM"/>
    <property type="match status" value="1"/>
</dbReference>
<evidence type="ECO:0000256" key="6">
    <source>
        <dbReference type="SAM" id="Phobius"/>
    </source>
</evidence>
<keyword evidence="3 8" id="KW-0418">Kinase</keyword>
<keyword evidence="4" id="KW-0067">ATP-binding</keyword>
<keyword evidence="6" id="KW-0472">Membrane</keyword>
<reference evidence="8 9" key="1">
    <citation type="submission" date="2018-08" db="EMBL/GenBank/DDBJ databases">
        <title>Genomic Encyclopedia of Archaeal and Bacterial Type Strains, Phase II (KMG-II): from individual species to whole genera.</title>
        <authorList>
            <person name="Goeker M."/>
        </authorList>
    </citation>
    <scope>NUCLEOTIDE SEQUENCE [LARGE SCALE GENOMIC DNA]</scope>
    <source>
        <strain evidence="8 9">DSM 2261</strain>
    </source>
</reference>
<feature type="compositionally biased region" description="Low complexity" evidence="5">
    <location>
        <begin position="687"/>
        <end position="706"/>
    </location>
</feature>
<sequence>MRVSSETAQRLTSTDSWGPPIPENAPQTATPFGKYLLIKRLAMGGMAELFLAQEAPNPDLLVIKRILPYLSEEPEFVQMFLDEARIAAQLHHPNIVQVFELGKIGESIFIAMEYLEGVDLRRILAEEAKFTSAVPYAVAARICAQVSAGLEYAHNSKGVDGRPLGLIHRDVSPQNVMVTYSGAVKLVDFGIAKAEAIAERSKPGVIKGKFLYLSPEQVMQERLDHRSDIFALGVMLYEITTGRSPFARPTTEGILYAIRFENPSPPHLIRDDYPQELSRIVMKCLVKDRNLRYQRAAQVQADLEGLLNSGMMRQSDDVAAYIARLLGEEEERTMLHVPIPKPGGRKDSSAQVPAGLVARPTRRPSAQNVPSAVEPDEAEPATEMARPRDMLAAAALGDEEDDEPTALRTAPGRASALPGTPPRAVTGESTLQDRPARTPASAARRPTPVRKPAVSGSVAALDRRRAAPPVPDEDEDEGARSVSVTSSTVNERGPEYEDEDEDSRNDSLADEFSQTHDLPSPPARRALGDQDDDESTAGYDHSFVTQSESSHPAPAANKSRGLRLVVAALVTLLVVSAGGIAWLFLMAPKPQPEPAPRRPVTSTRDEVPPESEGSPAATATGTGSATAGSTAPGTGTGTGPESATPETGTGTGTPTAEPGATGTSMGTGSTTPGTEQGSGSPETPALAAGGTPTEEPTETPAPAPAAEVRVQFKAPARTVMKVADRTVRPNGFVPLPPGPVEISYRCANRGPWRSKEFKVPGDSERPVVFSLSKRDCSPQRTRR</sequence>
<evidence type="ECO:0000256" key="3">
    <source>
        <dbReference type="ARBA" id="ARBA00022777"/>
    </source>
</evidence>
<evidence type="ECO:0000256" key="1">
    <source>
        <dbReference type="ARBA" id="ARBA00022679"/>
    </source>
</evidence>
<dbReference type="GO" id="GO:0004674">
    <property type="term" value="F:protein serine/threonine kinase activity"/>
    <property type="evidence" value="ECO:0007669"/>
    <property type="project" value="UniProtKB-KW"/>
</dbReference>
<feature type="region of interest" description="Disordered" evidence="5">
    <location>
        <begin position="357"/>
        <end position="539"/>
    </location>
</feature>
<dbReference type="InterPro" id="IPR008266">
    <property type="entry name" value="Tyr_kinase_AS"/>
</dbReference>
<evidence type="ECO:0000259" key="7">
    <source>
        <dbReference type="PROSITE" id="PS50011"/>
    </source>
</evidence>
<keyword evidence="1" id="KW-0808">Transferase</keyword>
<dbReference type="SUPFAM" id="SSF56112">
    <property type="entry name" value="Protein kinase-like (PK-like)"/>
    <property type="match status" value="1"/>
</dbReference>
<name>A0ABX9KA05_9BACT</name>
<dbReference type="PROSITE" id="PS00109">
    <property type="entry name" value="PROTEIN_KINASE_TYR"/>
    <property type="match status" value="1"/>
</dbReference>
<keyword evidence="6" id="KW-0812">Transmembrane</keyword>
<keyword evidence="8" id="KW-0723">Serine/threonine-protein kinase</keyword>
<dbReference type="PANTHER" id="PTHR43289:SF34">
    <property type="entry name" value="SERINE_THREONINE-PROTEIN KINASE YBDM-RELATED"/>
    <property type="match status" value="1"/>
</dbReference>
<feature type="compositionally biased region" description="Polar residues" evidence="5">
    <location>
        <begin position="1"/>
        <end position="16"/>
    </location>
</feature>
<feature type="domain" description="Protein kinase" evidence="7">
    <location>
        <begin position="35"/>
        <end position="307"/>
    </location>
</feature>
<dbReference type="Gene3D" id="1.10.510.10">
    <property type="entry name" value="Transferase(Phosphotransferase) domain 1"/>
    <property type="match status" value="1"/>
</dbReference>
<protein>
    <submittedName>
        <fullName evidence="8">Serine/threonine protein kinase</fullName>
    </submittedName>
</protein>
<evidence type="ECO:0000256" key="4">
    <source>
        <dbReference type="ARBA" id="ARBA00022840"/>
    </source>
</evidence>
<evidence type="ECO:0000313" key="8">
    <source>
        <dbReference type="EMBL" id="REG36242.1"/>
    </source>
</evidence>
<keyword evidence="2" id="KW-0547">Nucleotide-binding</keyword>
<proteinExistence type="predicted"/>
<comment type="caution">
    <text evidence="8">The sequence shown here is derived from an EMBL/GenBank/DDBJ whole genome shotgun (WGS) entry which is preliminary data.</text>
</comment>
<dbReference type="Proteomes" id="UP000256345">
    <property type="component" value="Unassembled WGS sequence"/>
</dbReference>